<organism evidence="2 3">
    <name type="scientific">Austropuccinia psidii MF-1</name>
    <dbReference type="NCBI Taxonomy" id="1389203"/>
    <lineage>
        <taxon>Eukaryota</taxon>
        <taxon>Fungi</taxon>
        <taxon>Dikarya</taxon>
        <taxon>Basidiomycota</taxon>
        <taxon>Pucciniomycotina</taxon>
        <taxon>Pucciniomycetes</taxon>
        <taxon>Pucciniales</taxon>
        <taxon>Sphaerophragmiaceae</taxon>
        <taxon>Austropuccinia</taxon>
    </lineage>
</organism>
<evidence type="ECO:0000256" key="1">
    <source>
        <dbReference type="SAM" id="MobiDB-lite"/>
    </source>
</evidence>
<name>A0A9Q3D7J9_9BASI</name>
<protein>
    <submittedName>
        <fullName evidence="2">Uncharacterized protein</fullName>
    </submittedName>
</protein>
<proteinExistence type="predicted"/>
<keyword evidence="3" id="KW-1185">Reference proteome</keyword>
<evidence type="ECO:0000313" key="2">
    <source>
        <dbReference type="EMBL" id="MBW0496788.1"/>
    </source>
</evidence>
<dbReference type="EMBL" id="AVOT02013832">
    <property type="protein sequence ID" value="MBW0496788.1"/>
    <property type="molecule type" value="Genomic_DNA"/>
</dbReference>
<accession>A0A9Q3D7J9</accession>
<dbReference type="AlphaFoldDB" id="A0A9Q3D7J9"/>
<comment type="caution">
    <text evidence="2">The sequence shown here is derived from an EMBL/GenBank/DDBJ whole genome shotgun (WGS) entry which is preliminary data.</text>
</comment>
<sequence length="161" mass="18582">MYQVLQLHQLLKDQFQWSIDNKNLNLESHWVELGESFQKICLTEIPFKDLVVITKGWNPNRKFKLLEERATIIRENQATIQAIEEQLNQKEPVIIASGSQGVVQFNSPVASQHSGTSRSVAKSHHSSQSQVVSRRRKGYKGKNKTSFKHRQKESNPMMQKL</sequence>
<feature type="region of interest" description="Disordered" evidence="1">
    <location>
        <begin position="109"/>
        <end position="161"/>
    </location>
</feature>
<feature type="compositionally biased region" description="Basic residues" evidence="1">
    <location>
        <begin position="133"/>
        <end position="151"/>
    </location>
</feature>
<dbReference type="Proteomes" id="UP000765509">
    <property type="component" value="Unassembled WGS sequence"/>
</dbReference>
<evidence type="ECO:0000313" key="3">
    <source>
        <dbReference type="Proteomes" id="UP000765509"/>
    </source>
</evidence>
<gene>
    <name evidence="2" type="ORF">O181_036503</name>
</gene>
<reference evidence="2" key="1">
    <citation type="submission" date="2021-03" db="EMBL/GenBank/DDBJ databases">
        <title>Draft genome sequence of rust myrtle Austropuccinia psidii MF-1, a brazilian biotype.</title>
        <authorList>
            <person name="Quecine M.C."/>
            <person name="Pachon D.M.R."/>
            <person name="Bonatelli M.L."/>
            <person name="Correr F.H."/>
            <person name="Franceschini L.M."/>
            <person name="Leite T.F."/>
            <person name="Margarido G.R.A."/>
            <person name="Almeida C.A."/>
            <person name="Ferrarezi J.A."/>
            <person name="Labate C.A."/>
        </authorList>
    </citation>
    <scope>NUCLEOTIDE SEQUENCE</scope>
    <source>
        <strain evidence="2">MF-1</strain>
    </source>
</reference>